<sequence length="1746" mass="198089">MTNSSSQPDITDWFQKLFPFRLDLVGDYAGSERFLIDGDSLFCHIVSDPRIDLTTGYQLLHVVYAVELFLENLRSRKCQFEVVFFSQHERLAGDMLFIREIMKHHLKAPEFVGIADPKFDEFLRVRTPYFVMCHDGSGIKDQDLNSFAKMILRRFLIKRYNVAVINRVEFIDSKVRDHFSLIVSRKLIILVERIFTFVIESHFHGAQLSPLPATPASKKRPWFFPPIPDSIDSKRDRLTIATMIFILHEAPDDVSTRNLVSLWLLHTALLRYLSLNQRISKFWAIKDVKECTEVTNLHSFRSRFLSEALRILKDCDGKIGGHIQDLHDFMDGWVMVRLLMQKHEIPEEVESHFNVLKGAVQAFVDADLVFPKTGVVSDAAPPRLLPVPDGKTALLPFSNEIFDPYLSIIKLSVDENADSEDDSDQPYEERYHWHNAKKLLIANQRQHQPAPIVLQRGGKGQQAANIWEKRRLGRARKWEQKYTSQMTRYAESLNGGILAPERVIVGPKDAAASKKGEKVNEKREKQPEPKMKEPNKGKGKKGKKAPVLSKSDQIRQKNAELKSGKEMDALIKTWTVVCGEIDKLQDQELKVTRLDNFLKRIEAKKAGAVSTTEASFIDVERRVYKILILHQLWFDHCKTKQKDRGYNVAALIFDEARKVLQSSGLTLQIYNILKNVFTGFGIPMPPTTTAVGSLPKRNPICKTLFNVEGRGDLNLEMSSIEFQLKHFGPYMDRDMDSAPDDRVPFEPDGWQRKVLDEIDNDNSVFVVAPTSAGKTFISFHAMKKVLKEDDQGILVYIAPTKALVNQIAAEVMSRFSKDYPHRGAGKTVWAIHTRDYRINNPDQCQILITVPQILSIMLLSPSNAKKWSPRIKRIIFDEVHSIGNADEGVVWEQLLLLAPCPIIALSATVGNPEELKDWLQATQANLGIKLSMIQHPHRYSDLRKFIYRPSKSTTYRKFQALPRVSRFGVIDGTPDIVNVHPISTLHTPSHGLPDDLALEPKDCFSLWQAMKKLGTGKWNVPDDVDPPRVFGTKGAVIKKRDVVEWEASLKSILRKWMASEDSPFLEVVEMLGKTQSLHSPTALDEINTNGVVLEDPDLPGIPPLEKPQKDTYIDLDIRKTSYIKDTTLPLLEQLHSSNALPAIFFSYDRGLCEYLLKHVSSQLQEAERKWRETNTGWKALMKQYESYQARKLKPGKEKKLAKNTKLGEGMDKRELQIDEMEIESNPMELFDPEAPSPEFSFADFTKHSKEELGEDLASSAFWRTDRVFIDALKRGIGVHHAGMNRQYRQVVEILFRKGYLRVVFATGTLSLGINMPTKTVVFAGDSVYLTALNYRQASGRAGRRGFDLLGNVIFHAIPSEKVHRLISSRLPSIIGHFPVSTSLILRLFILLHNSGQSPHATTSIQSLLTQPRLVIGSQSFRNQVLHHLRFSIEYLRRQKLLGPTGTPINFAGITSHLYYTEPSAFSFHSLLISGYIGDVCRGIRTNTARTLQNLMLILCHLFERRPCAKDDGIKTLPLLPEEAAQIIKAQNRDTLDMLTTYVTTFAKEYSHSEDNTLPFSGIVCGGPGASGFNSTRSNFVALSGHTDCFDSIEDLVTSVRSDIKLEGASVPYLNIADNEHLNGHVFEFFRHGDLTKMTSEHRIKPGERWFILRNFALDLATIVTGLICYYRDGPGAWFDVSRLGEGLEPAELDDEGEEESYSEESDLDKENVSWQGKRDRQEIATILQAFTMLQEEYIAKFKAIGA</sequence>
<dbReference type="FunFam" id="3.40.50.300:FF:001039">
    <property type="entry name" value="ATP-dependent RNA helicase DDX60"/>
    <property type="match status" value="1"/>
</dbReference>
<feature type="region of interest" description="Disordered" evidence="5">
    <location>
        <begin position="508"/>
        <end position="559"/>
    </location>
</feature>
<accession>A0A4S2N4S4</accession>
<dbReference type="Proteomes" id="UP000298138">
    <property type="component" value="Unassembled WGS sequence"/>
</dbReference>
<dbReference type="InterPro" id="IPR001650">
    <property type="entry name" value="Helicase_C-like"/>
</dbReference>
<feature type="domain" description="Helicase ATP-binding" evidence="6">
    <location>
        <begin position="755"/>
        <end position="927"/>
    </location>
</feature>
<dbReference type="SUPFAM" id="SSF52540">
    <property type="entry name" value="P-loop containing nucleoside triphosphate hydrolases"/>
    <property type="match status" value="1"/>
</dbReference>
<dbReference type="Pfam" id="PF23002">
    <property type="entry name" value="PIN-like_DDX60"/>
    <property type="match status" value="1"/>
</dbReference>
<evidence type="ECO:0000256" key="5">
    <source>
        <dbReference type="SAM" id="MobiDB-lite"/>
    </source>
</evidence>
<reference evidence="8 9" key="1">
    <citation type="submission" date="2019-04" db="EMBL/GenBank/DDBJ databases">
        <title>Comparative genomics and transcriptomics to analyze fruiting body development in filamentous ascomycetes.</title>
        <authorList>
            <consortium name="DOE Joint Genome Institute"/>
            <person name="Lutkenhaus R."/>
            <person name="Traeger S."/>
            <person name="Breuer J."/>
            <person name="Kuo A."/>
            <person name="Lipzen A."/>
            <person name="Pangilinan J."/>
            <person name="Dilworth D."/>
            <person name="Sandor L."/>
            <person name="Poggeler S."/>
            <person name="Barry K."/>
            <person name="Grigoriev I.V."/>
            <person name="Nowrousian M."/>
        </authorList>
    </citation>
    <scope>NUCLEOTIDE SEQUENCE [LARGE SCALE GENOMIC DNA]</scope>
    <source>
        <strain evidence="8 9">CBS 389.68</strain>
    </source>
</reference>
<dbReference type="Pfam" id="PF00270">
    <property type="entry name" value="DEAD"/>
    <property type="match status" value="1"/>
</dbReference>
<dbReference type="PANTHER" id="PTHR44533:SF4">
    <property type="entry name" value="DEAD_H RNA HELICASE, PUTATIVE-RELATED"/>
    <property type="match status" value="1"/>
</dbReference>
<dbReference type="InterPro" id="IPR059032">
    <property type="entry name" value="WHD_DDX60"/>
</dbReference>
<dbReference type="OrthoDB" id="2320933at2759"/>
<name>A0A4S2N4S4_9PEZI</name>
<evidence type="ECO:0000313" key="8">
    <source>
        <dbReference type="EMBL" id="TGZ84201.1"/>
    </source>
</evidence>
<dbReference type="GO" id="GO:0005524">
    <property type="term" value="F:ATP binding"/>
    <property type="evidence" value="ECO:0007669"/>
    <property type="project" value="UniProtKB-KW"/>
</dbReference>
<evidence type="ECO:0000259" key="7">
    <source>
        <dbReference type="PROSITE" id="PS51194"/>
    </source>
</evidence>
<dbReference type="InterPro" id="IPR052431">
    <property type="entry name" value="SKI2_subfamily_helicases"/>
</dbReference>
<feature type="domain" description="Helicase C-terminal" evidence="7">
    <location>
        <begin position="1216"/>
        <end position="1385"/>
    </location>
</feature>
<dbReference type="Pfam" id="PF00271">
    <property type="entry name" value="Helicase_C"/>
    <property type="match status" value="1"/>
</dbReference>
<evidence type="ECO:0000256" key="1">
    <source>
        <dbReference type="ARBA" id="ARBA00022741"/>
    </source>
</evidence>
<dbReference type="GO" id="GO:0005737">
    <property type="term" value="C:cytoplasm"/>
    <property type="evidence" value="ECO:0007669"/>
    <property type="project" value="TreeGrafter"/>
</dbReference>
<dbReference type="GO" id="GO:0003676">
    <property type="term" value="F:nucleic acid binding"/>
    <property type="evidence" value="ECO:0007669"/>
    <property type="project" value="InterPro"/>
</dbReference>
<dbReference type="CDD" id="cd18025">
    <property type="entry name" value="DEXHc_DDX60"/>
    <property type="match status" value="1"/>
</dbReference>
<keyword evidence="2 8" id="KW-0378">Hydrolase</keyword>
<dbReference type="InterPro" id="IPR014001">
    <property type="entry name" value="Helicase_ATP-bd"/>
</dbReference>
<feature type="compositionally biased region" description="Basic and acidic residues" evidence="5">
    <location>
        <begin position="511"/>
        <end position="536"/>
    </location>
</feature>
<dbReference type="InterPro" id="IPR055124">
    <property type="entry name" value="PIN-like_DDX60"/>
</dbReference>
<dbReference type="PROSITE" id="PS51192">
    <property type="entry name" value="HELICASE_ATP_BIND_1"/>
    <property type="match status" value="1"/>
</dbReference>
<evidence type="ECO:0000256" key="4">
    <source>
        <dbReference type="ARBA" id="ARBA00022840"/>
    </source>
</evidence>
<proteinExistence type="predicted"/>
<evidence type="ECO:0000313" key="9">
    <source>
        <dbReference type="Proteomes" id="UP000298138"/>
    </source>
</evidence>
<organism evidence="8 9">
    <name type="scientific">Ascodesmis nigricans</name>
    <dbReference type="NCBI Taxonomy" id="341454"/>
    <lineage>
        <taxon>Eukaryota</taxon>
        <taxon>Fungi</taxon>
        <taxon>Dikarya</taxon>
        <taxon>Ascomycota</taxon>
        <taxon>Pezizomycotina</taxon>
        <taxon>Pezizomycetes</taxon>
        <taxon>Pezizales</taxon>
        <taxon>Ascodesmidaceae</taxon>
        <taxon>Ascodesmis</taxon>
    </lineage>
</organism>
<feature type="region of interest" description="Disordered" evidence="5">
    <location>
        <begin position="1689"/>
        <end position="1718"/>
    </location>
</feature>
<protein>
    <submittedName>
        <fullName evidence="8">P-loop containing nucleoside triphosphate hydrolase protein</fullName>
    </submittedName>
</protein>
<dbReference type="InterPro" id="IPR011545">
    <property type="entry name" value="DEAD/DEAH_box_helicase_dom"/>
</dbReference>
<dbReference type="Pfam" id="PF26076">
    <property type="entry name" value="WHD_DDX60"/>
    <property type="match status" value="1"/>
</dbReference>
<keyword evidence="4" id="KW-0067">ATP-binding</keyword>
<evidence type="ECO:0000256" key="3">
    <source>
        <dbReference type="ARBA" id="ARBA00022806"/>
    </source>
</evidence>
<keyword evidence="9" id="KW-1185">Reference proteome</keyword>
<dbReference type="CDD" id="cd18795">
    <property type="entry name" value="SF2_C_Ski2"/>
    <property type="match status" value="1"/>
</dbReference>
<dbReference type="PROSITE" id="PS51194">
    <property type="entry name" value="HELICASE_CTER"/>
    <property type="match status" value="1"/>
</dbReference>
<dbReference type="InterPro" id="IPR027417">
    <property type="entry name" value="P-loop_NTPase"/>
</dbReference>
<dbReference type="EMBL" id="ML220113">
    <property type="protein sequence ID" value="TGZ84201.1"/>
    <property type="molecule type" value="Genomic_DNA"/>
</dbReference>
<dbReference type="GO" id="GO:0016787">
    <property type="term" value="F:hydrolase activity"/>
    <property type="evidence" value="ECO:0007669"/>
    <property type="project" value="UniProtKB-KW"/>
</dbReference>
<dbReference type="GO" id="GO:0004386">
    <property type="term" value="F:helicase activity"/>
    <property type="evidence" value="ECO:0007669"/>
    <property type="project" value="UniProtKB-KW"/>
</dbReference>
<feature type="compositionally biased region" description="Basic and acidic residues" evidence="5">
    <location>
        <begin position="1708"/>
        <end position="1718"/>
    </location>
</feature>
<gene>
    <name evidence="8" type="ORF">EX30DRAFT_328031</name>
</gene>
<dbReference type="InParanoid" id="A0A4S2N4S4"/>
<feature type="compositionally biased region" description="Acidic residues" evidence="5">
    <location>
        <begin position="1689"/>
        <end position="1707"/>
    </location>
</feature>
<dbReference type="PANTHER" id="PTHR44533">
    <property type="entry name" value="DEAD/H RNA HELICASE, PUTATIVE-RELATED"/>
    <property type="match status" value="1"/>
</dbReference>
<dbReference type="Gene3D" id="3.40.50.300">
    <property type="entry name" value="P-loop containing nucleotide triphosphate hydrolases"/>
    <property type="match status" value="2"/>
</dbReference>
<keyword evidence="1" id="KW-0547">Nucleotide-binding</keyword>
<dbReference type="SMART" id="SM00490">
    <property type="entry name" value="HELICc"/>
    <property type="match status" value="1"/>
</dbReference>
<dbReference type="SMART" id="SM00487">
    <property type="entry name" value="DEXDc"/>
    <property type="match status" value="1"/>
</dbReference>
<evidence type="ECO:0000256" key="2">
    <source>
        <dbReference type="ARBA" id="ARBA00022801"/>
    </source>
</evidence>
<evidence type="ECO:0000259" key="6">
    <source>
        <dbReference type="PROSITE" id="PS51192"/>
    </source>
</evidence>
<keyword evidence="3" id="KW-0347">Helicase</keyword>
<dbReference type="STRING" id="341454.A0A4S2N4S4"/>